<dbReference type="FunCoup" id="A0A409VVH7">
    <property type="interactions" value="37"/>
</dbReference>
<feature type="transmembrane region" description="Helical" evidence="2">
    <location>
        <begin position="108"/>
        <end position="127"/>
    </location>
</feature>
<keyword evidence="2" id="KW-1133">Transmembrane helix</keyword>
<evidence type="ECO:0000256" key="1">
    <source>
        <dbReference type="ARBA" id="ARBA00010199"/>
    </source>
</evidence>
<protein>
    <recommendedName>
        <fullName evidence="5">Polysaccharide biosynthesis protein C-terminal domain-containing protein</fullName>
    </recommendedName>
</protein>
<feature type="transmembrane region" description="Helical" evidence="2">
    <location>
        <begin position="304"/>
        <end position="326"/>
    </location>
</feature>
<dbReference type="Pfam" id="PF01554">
    <property type="entry name" value="MatE"/>
    <property type="match status" value="1"/>
</dbReference>
<feature type="transmembrane region" description="Helical" evidence="2">
    <location>
        <begin position="333"/>
        <end position="354"/>
    </location>
</feature>
<feature type="transmembrane region" description="Helical" evidence="2">
    <location>
        <begin position="229"/>
        <end position="251"/>
    </location>
</feature>
<dbReference type="GO" id="GO:0015297">
    <property type="term" value="F:antiporter activity"/>
    <property type="evidence" value="ECO:0007669"/>
    <property type="project" value="InterPro"/>
</dbReference>
<dbReference type="AlphaFoldDB" id="A0A409VVH7"/>
<dbReference type="InterPro" id="IPR002528">
    <property type="entry name" value="MATE_fam"/>
</dbReference>
<name>A0A409VVH7_9AGAR</name>
<dbReference type="GO" id="GO:0042910">
    <property type="term" value="F:xenobiotic transmembrane transporter activity"/>
    <property type="evidence" value="ECO:0007669"/>
    <property type="project" value="InterPro"/>
</dbReference>
<dbReference type="GO" id="GO:0016020">
    <property type="term" value="C:membrane"/>
    <property type="evidence" value="ECO:0007669"/>
    <property type="project" value="InterPro"/>
</dbReference>
<evidence type="ECO:0000313" key="4">
    <source>
        <dbReference type="Proteomes" id="UP000284706"/>
    </source>
</evidence>
<dbReference type="EMBL" id="NHYE01005548">
    <property type="protein sequence ID" value="PPQ70247.1"/>
    <property type="molecule type" value="Genomic_DNA"/>
</dbReference>
<keyword evidence="4" id="KW-1185">Reference proteome</keyword>
<keyword evidence="2" id="KW-0472">Membrane</keyword>
<dbReference type="STRING" id="231916.A0A409VVH7"/>
<evidence type="ECO:0008006" key="5">
    <source>
        <dbReference type="Google" id="ProtNLM"/>
    </source>
</evidence>
<comment type="caution">
    <text evidence="3">The sequence shown here is derived from an EMBL/GenBank/DDBJ whole genome shotgun (WGS) entry which is preliminary data.</text>
</comment>
<dbReference type="NCBIfam" id="TIGR00797">
    <property type="entry name" value="matE"/>
    <property type="match status" value="1"/>
</dbReference>
<organism evidence="3 4">
    <name type="scientific">Gymnopilus dilepis</name>
    <dbReference type="NCBI Taxonomy" id="231916"/>
    <lineage>
        <taxon>Eukaryota</taxon>
        <taxon>Fungi</taxon>
        <taxon>Dikarya</taxon>
        <taxon>Basidiomycota</taxon>
        <taxon>Agaricomycotina</taxon>
        <taxon>Agaricomycetes</taxon>
        <taxon>Agaricomycetidae</taxon>
        <taxon>Agaricales</taxon>
        <taxon>Agaricineae</taxon>
        <taxon>Hymenogastraceae</taxon>
        <taxon>Gymnopilus</taxon>
    </lineage>
</organism>
<reference evidence="3 4" key="1">
    <citation type="journal article" date="2018" name="Evol. Lett.">
        <title>Horizontal gene cluster transfer increased hallucinogenic mushroom diversity.</title>
        <authorList>
            <person name="Reynolds H.T."/>
            <person name="Vijayakumar V."/>
            <person name="Gluck-Thaler E."/>
            <person name="Korotkin H.B."/>
            <person name="Matheny P.B."/>
            <person name="Slot J.C."/>
        </authorList>
    </citation>
    <scope>NUCLEOTIDE SEQUENCE [LARGE SCALE GENOMIC DNA]</scope>
    <source>
        <strain evidence="3 4">SRW20</strain>
    </source>
</reference>
<dbReference type="InParanoid" id="A0A409VVH7"/>
<gene>
    <name evidence="3" type="ORF">CVT26_014494</name>
</gene>
<dbReference type="PANTHER" id="PTHR11206">
    <property type="entry name" value="MULTIDRUG RESISTANCE PROTEIN"/>
    <property type="match status" value="1"/>
</dbReference>
<keyword evidence="2" id="KW-0812">Transmembrane</keyword>
<feature type="transmembrane region" description="Helical" evidence="2">
    <location>
        <begin position="73"/>
        <end position="96"/>
    </location>
</feature>
<accession>A0A409VVH7</accession>
<dbReference type="OrthoDB" id="2126698at2759"/>
<proteinExistence type="inferred from homology"/>
<dbReference type="Proteomes" id="UP000284706">
    <property type="component" value="Unassembled WGS sequence"/>
</dbReference>
<evidence type="ECO:0000313" key="3">
    <source>
        <dbReference type="EMBL" id="PPQ70247.1"/>
    </source>
</evidence>
<comment type="similarity">
    <text evidence="1">Belongs to the multi antimicrobial extrusion (MATE) (TC 2.A.66.1) family.</text>
</comment>
<sequence length="383" mass="40782">MSDPHYPPSERTPLLENIPALDKSSQISEATSSSSSTTLLDHPDPEGIVRQVGAVHLNFKLFASLLWDSIPGIMGASTTILIIVFPINIVLNIVFVHYTPLGLLGSPYAVSATYWLCFLFLGILTWLSGAHKRNGTWGGLQPLAVLDLGKCLEFLRLALPGILMVGTEWAAFEIVALAAGRLGPTPLAAQSIIMTTDQILNTLPFGIGVAASTRVGNLIGARSSTGAKIAAHTSALLSVVVGSVVMSALLASKDSYGFLFSDDAEVAKLVGKVMPLVASFQVADGLAGSCGGVLRGQGRQHLGALFNIIAYYILALPMGITMAFKYDLGLQGLWIGQVIALFLVGIGEYCVVWLGTDWDWEVQKGIERNKKDATDFDPLPQSN</sequence>
<evidence type="ECO:0000256" key="2">
    <source>
        <dbReference type="SAM" id="Phobius"/>
    </source>
</evidence>